<gene>
    <name evidence="2" type="ORF">EV211_11426</name>
</gene>
<keyword evidence="3" id="KW-1185">Reference proteome</keyword>
<proteinExistence type="predicted"/>
<protein>
    <submittedName>
        <fullName evidence="2">Uncharacterized protein</fullName>
    </submittedName>
</protein>
<dbReference type="OrthoDB" id="2005058at2"/>
<dbReference type="Proteomes" id="UP000295500">
    <property type="component" value="Unassembled WGS sequence"/>
</dbReference>
<organism evidence="2 3">
    <name type="scientific">Aminicella lysinilytica</name>
    <dbReference type="NCBI Taxonomy" id="433323"/>
    <lineage>
        <taxon>Bacteria</taxon>
        <taxon>Bacillati</taxon>
        <taxon>Bacillota</taxon>
        <taxon>Clostridia</taxon>
        <taxon>Peptostreptococcales</taxon>
        <taxon>Anaerovoracaceae</taxon>
        <taxon>Aminicella</taxon>
    </lineage>
</organism>
<feature type="transmembrane region" description="Helical" evidence="1">
    <location>
        <begin position="41"/>
        <end position="60"/>
    </location>
</feature>
<dbReference type="AlphaFoldDB" id="A0A4V3CRD7"/>
<keyword evidence="1" id="KW-1133">Transmembrane helix</keyword>
<reference evidence="2 3" key="1">
    <citation type="submission" date="2019-03" db="EMBL/GenBank/DDBJ databases">
        <title>Genomic Encyclopedia of Type Strains, Phase IV (KMG-IV): sequencing the most valuable type-strain genomes for metagenomic binning, comparative biology and taxonomic classification.</title>
        <authorList>
            <person name="Goeker M."/>
        </authorList>
    </citation>
    <scope>NUCLEOTIDE SEQUENCE [LARGE SCALE GENOMIC DNA]</scope>
    <source>
        <strain evidence="2 3">DSM 28287</strain>
    </source>
</reference>
<sequence length="121" mass="12526">MKTIKLILGIISLVLSVFIGLQSSAAGLYNTLSDNGQLGGTAGLFLVICLVIAGIVAIVTRNGGKGGAFTAAGFYIFGALLGYANAGSYSDLYIWSTVSLVFGVVFIIGTLISQRKSKKNN</sequence>
<accession>A0A4V3CRD7</accession>
<feature type="transmembrane region" description="Helical" evidence="1">
    <location>
        <begin position="67"/>
        <end position="86"/>
    </location>
</feature>
<evidence type="ECO:0000313" key="2">
    <source>
        <dbReference type="EMBL" id="TDP56452.1"/>
    </source>
</evidence>
<keyword evidence="1" id="KW-0812">Transmembrane</keyword>
<comment type="caution">
    <text evidence="2">The sequence shown here is derived from an EMBL/GenBank/DDBJ whole genome shotgun (WGS) entry which is preliminary data.</text>
</comment>
<name>A0A4V3CRD7_9FIRM</name>
<dbReference type="RefSeq" id="WP_133528322.1">
    <property type="nucleotide sequence ID" value="NZ_CALCQM010000142.1"/>
</dbReference>
<keyword evidence="1" id="KW-0472">Membrane</keyword>
<evidence type="ECO:0000256" key="1">
    <source>
        <dbReference type="SAM" id="Phobius"/>
    </source>
</evidence>
<dbReference type="EMBL" id="SNXO01000014">
    <property type="protein sequence ID" value="TDP56452.1"/>
    <property type="molecule type" value="Genomic_DNA"/>
</dbReference>
<evidence type="ECO:0000313" key="3">
    <source>
        <dbReference type="Proteomes" id="UP000295500"/>
    </source>
</evidence>
<feature type="transmembrane region" description="Helical" evidence="1">
    <location>
        <begin position="92"/>
        <end position="112"/>
    </location>
</feature>